<dbReference type="InterPro" id="IPR011032">
    <property type="entry name" value="GroES-like_sf"/>
</dbReference>
<dbReference type="SMART" id="SM00829">
    <property type="entry name" value="PKS_ER"/>
    <property type="match status" value="1"/>
</dbReference>
<evidence type="ECO:0000256" key="8">
    <source>
        <dbReference type="ARBA" id="ARBA00049243"/>
    </source>
</evidence>
<evidence type="ECO:0000256" key="6">
    <source>
        <dbReference type="ARBA" id="ARBA00023002"/>
    </source>
</evidence>
<dbReference type="InterPro" id="IPR002328">
    <property type="entry name" value="ADH_Zn_CS"/>
</dbReference>
<accession>A0ABP5PWB9</accession>
<dbReference type="SUPFAM" id="SSF51735">
    <property type="entry name" value="NAD(P)-binding Rossmann-fold domains"/>
    <property type="match status" value="1"/>
</dbReference>
<evidence type="ECO:0000256" key="4">
    <source>
        <dbReference type="ARBA" id="ARBA00022723"/>
    </source>
</evidence>
<evidence type="ECO:0000313" key="11">
    <source>
        <dbReference type="EMBL" id="GAA2216030.1"/>
    </source>
</evidence>
<evidence type="ECO:0000256" key="7">
    <source>
        <dbReference type="ARBA" id="ARBA00049164"/>
    </source>
</evidence>
<comment type="catalytic activity">
    <reaction evidence="8">
        <text>a primary alcohol + NAD(+) = an aldehyde + NADH + H(+)</text>
        <dbReference type="Rhea" id="RHEA:10736"/>
        <dbReference type="ChEBI" id="CHEBI:15378"/>
        <dbReference type="ChEBI" id="CHEBI:15734"/>
        <dbReference type="ChEBI" id="CHEBI:17478"/>
        <dbReference type="ChEBI" id="CHEBI:57540"/>
        <dbReference type="ChEBI" id="CHEBI:57945"/>
        <dbReference type="EC" id="1.1.1.1"/>
    </reaction>
</comment>
<organism evidence="11 12">
    <name type="scientific">Nonomuraea monospora</name>
    <dbReference type="NCBI Taxonomy" id="568818"/>
    <lineage>
        <taxon>Bacteria</taxon>
        <taxon>Bacillati</taxon>
        <taxon>Actinomycetota</taxon>
        <taxon>Actinomycetes</taxon>
        <taxon>Streptosporangiales</taxon>
        <taxon>Streptosporangiaceae</taxon>
        <taxon>Nonomuraea</taxon>
    </lineage>
</organism>
<comment type="catalytic activity">
    <reaction evidence="7">
        <text>a secondary alcohol + NAD(+) = a ketone + NADH + H(+)</text>
        <dbReference type="Rhea" id="RHEA:10740"/>
        <dbReference type="ChEBI" id="CHEBI:15378"/>
        <dbReference type="ChEBI" id="CHEBI:17087"/>
        <dbReference type="ChEBI" id="CHEBI:35681"/>
        <dbReference type="ChEBI" id="CHEBI:57540"/>
        <dbReference type="ChEBI" id="CHEBI:57945"/>
        <dbReference type="EC" id="1.1.1.1"/>
    </reaction>
</comment>
<gene>
    <name evidence="11" type="ORF">GCM10009850_114990</name>
</gene>
<evidence type="ECO:0000256" key="2">
    <source>
        <dbReference type="ARBA" id="ARBA00008072"/>
    </source>
</evidence>
<protein>
    <recommendedName>
        <fullName evidence="3">alcohol dehydrogenase</fullName>
        <ecNumber evidence="3">1.1.1.1</ecNumber>
    </recommendedName>
</protein>
<keyword evidence="12" id="KW-1185">Reference proteome</keyword>
<keyword evidence="6" id="KW-0560">Oxidoreductase</keyword>
<sequence length="339" mass="35673">MTLMKAAVVPEANAPWELRDVPMPETGPHQVLVKIHASGICYTDSLLARDILSYRPFPLITGHEGVGEVVAVGEGVTSREVGDRVGLPITQKPCGRCAFCRERHAPSFVTANNCVAPVLTGVNVDGAQAEYIAADADGTILLPDGISYEFAAPTVCAGYTVWAALRRADAKPGARVAVLGIGGVGHLGVQFAKAAGYHVIAITHSPEKHDLARELGADDVVSDGAGLKAAGGADVLLHTAPTHAPAIDALQGLRPWGKIVLMGISADDGFPLPALTLTSHSYQVIGSAHNGPEYLTEALKIVARGDVKPMIEVFPKEKVGDAYQKLLDGELRFRAVVQY</sequence>
<dbReference type="InterPro" id="IPR013149">
    <property type="entry name" value="ADH-like_C"/>
</dbReference>
<reference evidence="12" key="1">
    <citation type="journal article" date="2019" name="Int. J. Syst. Evol. Microbiol.">
        <title>The Global Catalogue of Microorganisms (GCM) 10K type strain sequencing project: providing services to taxonomists for standard genome sequencing and annotation.</title>
        <authorList>
            <consortium name="The Broad Institute Genomics Platform"/>
            <consortium name="The Broad Institute Genome Sequencing Center for Infectious Disease"/>
            <person name="Wu L."/>
            <person name="Ma J."/>
        </authorList>
    </citation>
    <scope>NUCLEOTIDE SEQUENCE [LARGE SCALE GENOMIC DNA]</scope>
    <source>
        <strain evidence="12">JCM 16114</strain>
    </source>
</reference>
<comment type="similarity">
    <text evidence="2 9">Belongs to the zinc-containing alcohol dehydrogenase family.</text>
</comment>
<comment type="caution">
    <text evidence="11">The sequence shown here is derived from an EMBL/GenBank/DDBJ whole genome shotgun (WGS) entry which is preliminary data.</text>
</comment>
<dbReference type="Gene3D" id="3.90.180.10">
    <property type="entry name" value="Medium-chain alcohol dehydrogenases, catalytic domain"/>
    <property type="match status" value="1"/>
</dbReference>
<dbReference type="RefSeq" id="WP_344495245.1">
    <property type="nucleotide sequence ID" value="NZ_BAAAQX010000059.1"/>
</dbReference>
<dbReference type="Gene3D" id="3.40.50.720">
    <property type="entry name" value="NAD(P)-binding Rossmann-like Domain"/>
    <property type="match status" value="1"/>
</dbReference>
<proteinExistence type="inferred from homology"/>
<evidence type="ECO:0000259" key="10">
    <source>
        <dbReference type="SMART" id="SM00829"/>
    </source>
</evidence>
<dbReference type="EMBL" id="BAAAQX010000059">
    <property type="protein sequence ID" value="GAA2216030.1"/>
    <property type="molecule type" value="Genomic_DNA"/>
</dbReference>
<dbReference type="InterPro" id="IPR020843">
    <property type="entry name" value="ER"/>
</dbReference>
<evidence type="ECO:0000256" key="9">
    <source>
        <dbReference type="RuleBase" id="RU361277"/>
    </source>
</evidence>
<evidence type="ECO:0000256" key="5">
    <source>
        <dbReference type="ARBA" id="ARBA00022833"/>
    </source>
</evidence>
<dbReference type="Pfam" id="PF08240">
    <property type="entry name" value="ADH_N"/>
    <property type="match status" value="1"/>
</dbReference>
<dbReference type="PROSITE" id="PS00059">
    <property type="entry name" value="ADH_ZINC"/>
    <property type="match status" value="1"/>
</dbReference>
<comment type="cofactor">
    <cofactor evidence="1 9">
        <name>Zn(2+)</name>
        <dbReference type="ChEBI" id="CHEBI:29105"/>
    </cofactor>
</comment>
<evidence type="ECO:0000256" key="1">
    <source>
        <dbReference type="ARBA" id="ARBA00001947"/>
    </source>
</evidence>
<evidence type="ECO:0000256" key="3">
    <source>
        <dbReference type="ARBA" id="ARBA00013190"/>
    </source>
</evidence>
<feature type="domain" description="Enoyl reductase (ER)" evidence="10">
    <location>
        <begin position="14"/>
        <end position="337"/>
    </location>
</feature>
<name>A0ABP5PWB9_9ACTN</name>
<dbReference type="InterPro" id="IPR036291">
    <property type="entry name" value="NAD(P)-bd_dom_sf"/>
</dbReference>
<dbReference type="PANTHER" id="PTHR42940">
    <property type="entry name" value="ALCOHOL DEHYDROGENASE 1-RELATED"/>
    <property type="match status" value="1"/>
</dbReference>
<dbReference type="Proteomes" id="UP001499843">
    <property type="component" value="Unassembled WGS sequence"/>
</dbReference>
<dbReference type="PANTHER" id="PTHR42940:SF8">
    <property type="entry name" value="VACUOLAR PROTEIN SORTING-ASSOCIATED PROTEIN 11"/>
    <property type="match status" value="1"/>
</dbReference>
<keyword evidence="5 9" id="KW-0862">Zinc</keyword>
<dbReference type="EC" id="1.1.1.1" evidence="3"/>
<dbReference type="SUPFAM" id="SSF50129">
    <property type="entry name" value="GroES-like"/>
    <property type="match status" value="1"/>
</dbReference>
<dbReference type="Pfam" id="PF00107">
    <property type="entry name" value="ADH_zinc_N"/>
    <property type="match status" value="1"/>
</dbReference>
<keyword evidence="4 9" id="KW-0479">Metal-binding</keyword>
<evidence type="ECO:0000313" key="12">
    <source>
        <dbReference type="Proteomes" id="UP001499843"/>
    </source>
</evidence>
<dbReference type="InterPro" id="IPR013154">
    <property type="entry name" value="ADH-like_N"/>
</dbReference>